<accession>A0A0D3F3G3</accession>
<evidence type="ECO:0000313" key="6">
    <source>
        <dbReference type="Proteomes" id="UP000026960"/>
    </source>
</evidence>
<dbReference type="PANTHER" id="PTHR43539:SF30">
    <property type="entry name" value="OS11G0207700 PROTEIN"/>
    <property type="match status" value="1"/>
</dbReference>
<comment type="similarity">
    <text evidence="1">Belongs to the FMO family.</text>
</comment>
<dbReference type="HOGENOM" id="CLU_006909_2_1_1"/>
<reference evidence="5" key="1">
    <citation type="journal article" date="2009" name="Rice">
        <title>De Novo Next Generation Sequencing of Plant Genomes.</title>
        <authorList>
            <person name="Rounsley S."/>
            <person name="Marri P.R."/>
            <person name="Yu Y."/>
            <person name="He R."/>
            <person name="Sisneros N."/>
            <person name="Goicoechea J.L."/>
            <person name="Lee S.J."/>
            <person name="Angelova A."/>
            <person name="Kudrna D."/>
            <person name="Luo M."/>
            <person name="Affourtit J."/>
            <person name="Desany B."/>
            <person name="Knight J."/>
            <person name="Niazi F."/>
            <person name="Egholm M."/>
            <person name="Wing R.A."/>
        </authorList>
    </citation>
    <scope>NUCLEOTIDE SEQUENCE [LARGE SCALE GENOMIC DNA]</scope>
    <source>
        <strain evidence="5">cv. IRGC 105608</strain>
    </source>
</reference>
<dbReference type="GO" id="GO:0103075">
    <property type="term" value="F:indole-3-pyruvate monooxygenase activity"/>
    <property type="evidence" value="ECO:0007669"/>
    <property type="project" value="UniProtKB-EC"/>
</dbReference>
<protein>
    <recommendedName>
        <fullName evidence="3">indole-3-pyruvate monooxygenase</fullName>
        <ecNumber evidence="3">1.14.13.168</ecNumber>
    </recommendedName>
</protein>
<evidence type="ECO:0000256" key="2">
    <source>
        <dbReference type="ARBA" id="ARBA00023002"/>
    </source>
</evidence>
<dbReference type="Gene3D" id="3.50.50.60">
    <property type="entry name" value="FAD/NAD(P)-binding domain"/>
    <property type="match status" value="1"/>
</dbReference>
<dbReference type="PRINTS" id="PR00368">
    <property type="entry name" value="FADPNR"/>
</dbReference>
<organism evidence="5">
    <name type="scientific">Oryza barthii</name>
    <dbReference type="NCBI Taxonomy" id="65489"/>
    <lineage>
        <taxon>Eukaryota</taxon>
        <taxon>Viridiplantae</taxon>
        <taxon>Streptophyta</taxon>
        <taxon>Embryophyta</taxon>
        <taxon>Tracheophyta</taxon>
        <taxon>Spermatophyta</taxon>
        <taxon>Magnoliopsida</taxon>
        <taxon>Liliopsida</taxon>
        <taxon>Poales</taxon>
        <taxon>Poaceae</taxon>
        <taxon>BOP clade</taxon>
        <taxon>Oryzoideae</taxon>
        <taxon>Oryzeae</taxon>
        <taxon>Oryzinae</taxon>
        <taxon>Oryza</taxon>
    </lineage>
</organism>
<name>A0A0D3F3G3_9ORYZ</name>
<evidence type="ECO:0000256" key="4">
    <source>
        <dbReference type="ARBA" id="ARBA00047707"/>
    </source>
</evidence>
<dbReference type="Proteomes" id="UP000026960">
    <property type="component" value="Chromosome 2"/>
</dbReference>
<dbReference type="Gramene" id="OBART02G11820.1">
    <property type="protein sequence ID" value="OBART02G11820.1"/>
    <property type="gene ID" value="OBART02G11820"/>
</dbReference>
<dbReference type="EnsemblPlants" id="OBART02G11820.1">
    <property type="protein sequence ID" value="OBART02G11820.1"/>
    <property type="gene ID" value="OBART02G11820"/>
</dbReference>
<dbReference type="GO" id="GO:0050660">
    <property type="term" value="F:flavin adenine dinucleotide binding"/>
    <property type="evidence" value="ECO:0007669"/>
    <property type="project" value="InterPro"/>
</dbReference>
<dbReference type="PIRSF" id="PIRSF000332">
    <property type="entry name" value="FMO"/>
    <property type="match status" value="1"/>
</dbReference>
<comment type="catalytic activity">
    <reaction evidence="4">
        <text>indole-3-pyruvate + NADPH + O2 + H(+) = (indol-3-yl)acetate + CO2 + NADP(+) + H2O</text>
        <dbReference type="Rhea" id="RHEA:34331"/>
        <dbReference type="ChEBI" id="CHEBI:15377"/>
        <dbReference type="ChEBI" id="CHEBI:15378"/>
        <dbReference type="ChEBI" id="CHEBI:15379"/>
        <dbReference type="ChEBI" id="CHEBI:16526"/>
        <dbReference type="ChEBI" id="CHEBI:17640"/>
        <dbReference type="ChEBI" id="CHEBI:30854"/>
        <dbReference type="ChEBI" id="CHEBI:57783"/>
        <dbReference type="ChEBI" id="CHEBI:58349"/>
        <dbReference type="EC" id="1.14.13.168"/>
    </reaction>
</comment>
<evidence type="ECO:0000313" key="5">
    <source>
        <dbReference type="EnsemblPlants" id="OBART02G11820.1"/>
    </source>
</evidence>
<dbReference type="AlphaFoldDB" id="A0A0D3F3G3"/>
<dbReference type="eggNOG" id="KOG1399">
    <property type="taxonomic scope" value="Eukaryota"/>
</dbReference>
<dbReference type="InterPro" id="IPR036188">
    <property type="entry name" value="FAD/NAD-bd_sf"/>
</dbReference>
<sequence length="384" mass="41982">MEEVVVLIIGAGPAGLATAACLTLQHVAYAIIECESCTASLWRHRTYDRLKLHLAKEFCELPHMAYPSGTPTYVPRESFVEYLDSYTDRFGIQPRYDTSVESATYDQGKKHWAVLAQDTDTGVVARLTARFLIMATGEKNAASIPLVPGLAGFEGEAIHSSAYKSGNGYTGKSVLVVGAGNSGMEIVYDLATHGAHTSIVVRSPVHIMTKELIRFGMTMVQNLGLSVTIVDPLLVMAAKLIFWDLSKHGIMRPKMGPLLLKSQTGKSAVIDVGTAKLITRGVIDVLEGILKINANNVEFHCGRQIPFDAIVFATGYKSTVNTWLKNGESMFRNDGFPKKKFPNHWRGENGLYCAGFARRGLVSIAMDAKNIVDDIRATMYQVSC</sequence>
<reference evidence="5" key="2">
    <citation type="submission" date="2015-03" db="UniProtKB">
        <authorList>
            <consortium name="EnsemblPlants"/>
        </authorList>
    </citation>
    <scope>IDENTIFICATION</scope>
</reference>
<evidence type="ECO:0000256" key="3">
    <source>
        <dbReference type="ARBA" id="ARBA00039148"/>
    </source>
</evidence>
<dbReference type="STRING" id="65489.A0A0D3F3G3"/>
<dbReference type="PaxDb" id="65489-OBART02G11820.1"/>
<evidence type="ECO:0000256" key="1">
    <source>
        <dbReference type="ARBA" id="ARBA00009183"/>
    </source>
</evidence>
<dbReference type="InterPro" id="IPR050982">
    <property type="entry name" value="Auxin_biosynth/cation_transpt"/>
</dbReference>
<keyword evidence="6" id="KW-1185">Reference proteome</keyword>
<proteinExistence type="inferred from homology"/>
<dbReference type="GO" id="GO:0050661">
    <property type="term" value="F:NADP binding"/>
    <property type="evidence" value="ECO:0007669"/>
    <property type="project" value="InterPro"/>
</dbReference>
<dbReference type="EC" id="1.14.13.168" evidence="3"/>
<dbReference type="Pfam" id="PF13738">
    <property type="entry name" value="Pyr_redox_3"/>
    <property type="match status" value="1"/>
</dbReference>
<keyword evidence="2" id="KW-0560">Oxidoreductase</keyword>
<dbReference type="PANTHER" id="PTHR43539">
    <property type="entry name" value="FLAVIN-BINDING MONOOXYGENASE-LIKE PROTEIN (AFU_ORTHOLOGUE AFUA_4G09220)"/>
    <property type="match status" value="1"/>
</dbReference>
<dbReference type="InterPro" id="IPR000960">
    <property type="entry name" value="Flavin_mOase"/>
</dbReference>
<dbReference type="PRINTS" id="PR00469">
    <property type="entry name" value="PNDRDTASEII"/>
</dbReference>
<dbReference type="SUPFAM" id="SSF51905">
    <property type="entry name" value="FAD/NAD(P)-binding domain"/>
    <property type="match status" value="2"/>
</dbReference>